<dbReference type="InterPro" id="IPR051158">
    <property type="entry name" value="Metallophosphoesterase_sf"/>
</dbReference>
<evidence type="ECO:0000259" key="4">
    <source>
        <dbReference type="Pfam" id="PF00149"/>
    </source>
</evidence>
<dbReference type="Gene3D" id="3.60.21.10">
    <property type="match status" value="1"/>
</dbReference>
<proteinExistence type="predicted"/>
<keyword evidence="3" id="KW-1133">Transmembrane helix</keyword>
<dbReference type="RefSeq" id="WP_204293439.1">
    <property type="nucleotide sequence ID" value="NZ_BAAAGQ010000008.1"/>
</dbReference>
<feature type="transmembrane region" description="Helical" evidence="3">
    <location>
        <begin position="160"/>
        <end position="180"/>
    </location>
</feature>
<evidence type="ECO:0000256" key="3">
    <source>
        <dbReference type="SAM" id="Phobius"/>
    </source>
</evidence>
<keyword evidence="3" id="KW-0472">Membrane</keyword>
<protein>
    <submittedName>
        <fullName evidence="5">Membrane protein</fullName>
    </submittedName>
</protein>
<comment type="caution">
    <text evidence="5">The sequence shown here is derived from an EMBL/GenBank/DDBJ whole genome shotgun (WGS) entry which is preliminary data.</text>
</comment>
<name>A0ABQ3W709_9ACTN</name>
<evidence type="ECO:0000256" key="1">
    <source>
        <dbReference type="ARBA" id="ARBA00022723"/>
    </source>
</evidence>
<feature type="transmembrane region" description="Helical" evidence="3">
    <location>
        <begin position="6"/>
        <end position="23"/>
    </location>
</feature>
<dbReference type="SUPFAM" id="SSF56300">
    <property type="entry name" value="Metallo-dependent phosphatases"/>
    <property type="match status" value="1"/>
</dbReference>
<feature type="transmembrane region" description="Helical" evidence="3">
    <location>
        <begin position="35"/>
        <end position="55"/>
    </location>
</feature>
<gene>
    <name evidence="5" type="ORF">Aca07nite_01040</name>
</gene>
<keyword evidence="2" id="KW-0378">Hydrolase</keyword>
<keyword evidence="3" id="KW-0812">Transmembrane</keyword>
<evidence type="ECO:0000313" key="5">
    <source>
        <dbReference type="EMBL" id="GID42829.1"/>
    </source>
</evidence>
<feature type="domain" description="Calcineurin-like phosphoesterase" evidence="4">
    <location>
        <begin position="202"/>
        <end position="368"/>
    </location>
</feature>
<dbReference type="InterPro" id="IPR029052">
    <property type="entry name" value="Metallo-depent_PP-like"/>
</dbReference>
<dbReference type="CDD" id="cd07385">
    <property type="entry name" value="MPP_YkuE_C"/>
    <property type="match status" value="1"/>
</dbReference>
<dbReference type="PANTHER" id="PTHR31302:SF31">
    <property type="entry name" value="PHOSPHODIESTERASE YAEI"/>
    <property type="match status" value="1"/>
</dbReference>
<dbReference type="PANTHER" id="PTHR31302">
    <property type="entry name" value="TRANSMEMBRANE PROTEIN WITH METALLOPHOSPHOESTERASE DOMAIN-RELATED"/>
    <property type="match status" value="1"/>
</dbReference>
<dbReference type="InterPro" id="IPR004843">
    <property type="entry name" value="Calcineurin-like_PHP"/>
</dbReference>
<accession>A0ABQ3W709</accession>
<reference evidence="5" key="1">
    <citation type="submission" date="2021-01" db="EMBL/GenBank/DDBJ databases">
        <title>Whole genome shotgun sequence of Actinoplanes capillaceus NBRC 16408.</title>
        <authorList>
            <person name="Komaki H."/>
            <person name="Tamura T."/>
        </authorList>
    </citation>
    <scope>NUCLEOTIDE SEQUENCE [LARGE SCALE GENOMIC DNA]</scope>
    <source>
        <strain evidence="5">NBRC 16408</strain>
    </source>
</reference>
<evidence type="ECO:0000256" key="2">
    <source>
        <dbReference type="ARBA" id="ARBA00022801"/>
    </source>
</evidence>
<dbReference type="EMBL" id="BOMF01000001">
    <property type="protein sequence ID" value="GID42829.1"/>
    <property type="molecule type" value="Genomic_DNA"/>
</dbReference>
<feature type="transmembrane region" description="Helical" evidence="3">
    <location>
        <begin position="70"/>
        <end position="94"/>
    </location>
</feature>
<keyword evidence="1" id="KW-0479">Metal-binding</keyword>
<organism evidence="5">
    <name type="scientific">Actinoplanes campanulatus</name>
    <dbReference type="NCBI Taxonomy" id="113559"/>
    <lineage>
        <taxon>Bacteria</taxon>
        <taxon>Bacillati</taxon>
        <taxon>Actinomycetota</taxon>
        <taxon>Actinomycetes</taxon>
        <taxon>Micromonosporales</taxon>
        <taxon>Micromonosporaceae</taxon>
        <taxon>Actinoplanes</taxon>
    </lineage>
</organism>
<dbReference type="Pfam" id="PF00149">
    <property type="entry name" value="Metallophos"/>
    <property type="match status" value="1"/>
</dbReference>
<sequence>MFVFIIIAFAIAGLIHYYLWRRLVRDTTTSRRWRWVGAAAIGGALVTLLATMAVGDRLPAGLRWLTLPGFVWLAVMFYLLIVLWLVEVPVLVALRIRARRATPVPADGPPERATPVPAGAVADASSERAAPVSAGAVVDAPPVTGSDHDPGRRLLLRRGVAVTAGAVAVGLTGFGVTRAYRAPTIKRYDIPMARLARRADGLRLAVLADLHVGPLLGTGQVERMVEIVNGLDADVVAVVGDVVTSEPGRVRDSLVPLTRMRGRHGVFYVTGNHEYYVGAENWTEAAAELDLRVLRNERVEITHGGGAIDLAGVNDITGAQYADPPDYERTLAGRDQSRPVVLMAHQPVAVHDAAPYGVDLQLSGHTHGGQMFPFDYLVGLQQPVVSGFGEVDGTPVYVTNGAGFWGPPVRVGADPDITLLTLRSTA</sequence>